<reference evidence="1" key="1">
    <citation type="submission" date="2016-05" db="EMBL/GenBank/DDBJ databases">
        <authorList>
            <person name="Lavstsen T."/>
            <person name="Jespersen J.S."/>
        </authorList>
    </citation>
    <scope>NUCLEOTIDE SEQUENCE</scope>
    <source>
        <tissue evidence="1">Brain</tissue>
    </source>
</reference>
<sequence>VCCPGSLPGHAPASSSSDKKKNLIKYLNAEFSSVTKSASFIFYYFTSI</sequence>
<proteinExistence type="predicted"/>
<name>A0A1A8HEW6_9TELE</name>
<accession>A0A1A8HEW6</accession>
<evidence type="ECO:0000313" key="1">
    <source>
        <dbReference type="EMBL" id="SBQ82756.1"/>
    </source>
</evidence>
<organism evidence="1">
    <name type="scientific">Nothobranchius korthausae</name>
    <dbReference type="NCBI Taxonomy" id="1143690"/>
    <lineage>
        <taxon>Eukaryota</taxon>
        <taxon>Metazoa</taxon>
        <taxon>Chordata</taxon>
        <taxon>Craniata</taxon>
        <taxon>Vertebrata</taxon>
        <taxon>Euteleostomi</taxon>
        <taxon>Actinopterygii</taxon>
        <taxon>Neopterygii</taxon>
        <taxon>Teleostei</taxon>
        <taxon>Neoteleostei</taxon>
        <taxon>Acanthomorphata</taxon>
        <taxon>Ovalentaria</taxon>
        <taxon>Atherinomorphae</taxon>
        <taxon>Cyprinodontiformes</taxon>
        <taxon>Nothobranchiidae</taxon>
        <taxon>Nothobranchius</taxon>
    </lineage>
</organism>
<feature type="non-terminal residue" evidence="1">
    <location>
        <position position="1"/>
    </location>
</feature>
<dbReference type="AlphaFoldDB" id="A0A1A8HEW6"/>
<gene>
    <name evidence="1" type="primary">GAREML</name>
</gene>
<dbReference type="EMBL" id="HAEC01014539">
    <property type="protein sequence ID" value="SBQ82756.1"/>
    <property type="molecule type" value="Transcribed_RNA"/>
</dbReference>
<protein>
    <submittedName>
        <fullName evidence="1">GRB2 associated, regulator of MAPK1-like</fullName>
    </submittedName>
</protein>
<reference evidence="1" key="2">
    <citation type="submission" date="2016-06" db="EMBL/GenBank/DDBJ databases">
        <title>The genome of a short-lived fish provides insights into sex chromosome evolution and the genetic control of aging.</title>
        <authorList>
            <person name="Reichwald K."/>
            <person name="Felder M."/>
            <person name="Petzold A."/>
            <person name="Koch P."/>
            <person name="Groth M."/>
            <person name="Platzer M."/>
        </authorList>
    </citation>
    <scope>NUCLEOTIDE SEQUENCE</scope>
    <source>
        <tissue evidence="1">Brain</tissue>
    </source>
</reference>